<proteinExistence type="predicted"/>
<evidence type="ECO:0000256" key="1">
    <source>
        <dbReference type="SAM" id="MobiDB-lite"/>
    </source>
</evidence>
<feature type="region of interest" description="Disordered" evidence="1">
    <location>
        <begin position="154"/>
        <end position="229"/>
    </location>
</feature>
<feature type="compositionally biased region" description="Polar residues" evidence="1">
    <location>
        <begin position="154"/>
        <end position="171"/>
    </location>
</feature>
<organism evidence="2 3">
    <name type="scientific">Microthyrium microscopicum</name>
    <dbReference type="NCBI Taxonomy" id="703497"/>
    <lineage>
        <taxon>Eukaryota</taxon>
        <taxon>Fungi</taxon>
        <taxon>Dikarya</taxon>
        <taxon>Ascomycota</taxon>
        <taxon>Pezizomycotina</taxon>
        <taxon>Dothideomycetes</taxon>
        <taxon>Dothideomycetes incertae sedis</taxon>
        <taxon>Microthyriales</taxon>
        <taxon>Microthyriaceae</taxon>
        <taxon>Microthyrium</taxon>
    </lineage>
</organism>
<reference evidence="2" key="1">
    <citation type="journal article" date="2020" name="Stud. Mycol.">
        <title>101 Dothideomycetes genomes: a test case for predicting lifestyles and emergence of pathogens.</title>
        <authorList>
            <person name="Haridas S."/>
            <person name="Albert R."/>
            <person name="Binder M."/>
            <person name="Bloem J."/>
            <person name="Labutti K."/>
            <person name="Salamov A."/>
            <person name="Andreopoulos B."/>
            <person name="Baker S."/>
            <person name="Barry K."/>
            <person name="Bills G."/>
            <person name="Bluhm B."/>
            <person name="Cannon C."/>
            <person name="Castanera R."/>
            <person name="Culley D."/>
            <person name="Daum C."/>
            <person name="Ezra D."/>
            <person name="Gonzalez J."/>
            <person name="Henrissat B."/>
            <person name="Kuo A."/>
            <person name="Liang C."/>
            <person name="Lipzen A."/>
            <person name="Lutzoni F."/>
            <person name="Magnuson J."/>
            <person name="Mondo S."/>
            <person name="Nolan M."/>
            <person name="Ohm R."/>
            <person name="Pangilinan J."/>
            <person name="Park H.-J."/>
            <person name="Ramirez L."/>
            <person name="Alfaro M."/>
            <person name="Sun H."/>
            <person name="Tritt A."/>
            <person name="Yoshinaga Y."/>
            <person name="Zwiers L.-H."/>
            <person name="Turgeon B."/>
            <person name="Goodwin S."/>
            <person name="Spatafora J."/>
            <person name="Crous P."/>
            <person name="Grigoriev I."/>
        </authorList>
    </citation>
    <scope>NUCLEOTIDE SEQUENCE</scope>
    <source>
        <strain evidence="2">CBS 115976</strain>
    </source>
</reference>
<gene>
    <name evidence="2" type="ORF">BT63DRAFT_471752</name>
</gene>
<feature type="compositionally biased region" description="Low complexity" evidence="1">
    <location>
        <begin position="172"/>
        <end position="183"/>
    </location>
</feature>
<protein>
    <submittedName>
        <fullName evidence="2">Uncharacterized protein</fullName>
    </submittedName>
</protein>
<dbReference type="EMBL" id="MU004236">
    <property type="protein sequence ID" value="KAF2668671.1"/>
    <property type="molecule type" value="Genomic_DNA"/>
</dbReference>
<evidence type="ECO:0000313" key="2">
    <source>
        <dbReference type="EMBL" id="KAF2668671.1"/>
    </source>
</evidence>
<feature type="compositionally biased region" description="Basic and acidic residues" evidence="1">
    <location>
        <begin position="217"/>
        <end position="229"/>
    </location>
</feature>
<evidence type="ECO:0000313" key="3">
    <source>
        <dbReference type="Proteomes" id="UP000799302"/>
    </source>
</evidence>
<dbReference type="AlphaFoldDB" id="A0A6A6UAP8"/>
<name>A0A6A6UAP8_9PEZI</name>
<dbReference type="Proteomes" id="UP000799302">
    <property type="component" value="Unassembled WGS sequence"/>
</dbReference>
<accession>A0A6A6UAP8</accession>
<keyword evidence="3" id="KW-1185">Reference proteome</keyword>
<sequence length="229" mass="24651">MSTMALLASFRDGVSLSQQEDYFEQLPALSASVEARCLNETITTNRDDGVFPFSQALNLLSRARDVFDSNGTEIRLLDMENWFDPDGLLTIESRRCIVWKVFSPQSVWLAGGQYESGDLWAEAVQPGISLAGQVQEQTTSVEPMSFSPSLATYEASTPSNASEIGPGSTTMVEAVSSSASPSAVEEESTSGVASESDNTPIAMEPMTFPAFSPGEESTSRDISESSRQC</sequence>